<sequence>MDLVVRRHCLPNEGLRKEAMKTGKDQPKKKQGCHRRKDWKDWKDLDQKIGEMAHPNKAKGVKRECCEAKQKVVDERASKKQKEDAE</sequence>
<feature type="region of interest" description="Disordered" evidence="1">
    <location>
        <begin position="14"/>
        <end position="39"/>
    </location>
</feature>
<name>A0AAV5LM20_9ROSI</name>
<evidence type="ECO:0000313" key="3">
    <source>
        <dbReference type="Proteomes" id="UP001054252"/>
    </source>
</evidence>
<dbReference type="EMBL" id="BPVZ01000123">
    <property type="protein sequence ID" value="GKV37557.1"/>
    <property type="molecule type" value="Genomic_DNA"/>
</dbReference>
<reference evidence="2 3" key="1">
    <citation type="journal article" date="2021" name="Commun. Biol.">
        <title>The genome of Shorea leprosula (Dipterocarpaceae) highlights the ecological relevance of drought in aseasonal tropical rainforests.</title>
        <authorList>
            <person name="Ng K.K.S."/>
            <person name="Kobayashi M.J."/>
            <person name="Fawcett J.A."/>
            <person name="Hatakeyama M."/>
            <person name="Paape T."/>
            <person name="Ng C.H."/>
            <person name="Ang C.C."/>
            <person name="Tnah L.H."/>
            <person name="Lee C.T."/>
            <person name="Nishiyama T."/>
            <person name="Sese J."/>
            <person name="O'Brien M.J."/>
            <person name="Copetti D."/>
            <person name="Mohd Noor M.I."/>
            <person name="Ong R.C."/>
            <person name="Putra M."/>
            <person name="Sireger I.Z."/>
            <person name="Indrioko S."/>
            <person name="Kosugi Y."/>
            <person name="Izuno A."/>
            <person name="Isagi Y."/>
            <person name="Lee S.L."/>
            <person name="Shimizu K.K."/>
        </authorList>
    </citation>
    <scope>NUCLEOTIDE SEQUENCE [LARGE SCALE GENOMIC DNA]</scope>
    <source>
        <strain evidence="2">214</strain>
    </source>
</reference>
<protein>
    <submittedName>
        <fullName evidence="2">Uncharacterized protein</fullName>
    </submittedName>
</protein>
<evidence type="ECO:0000313" key="2">
    <source>
        <dbReference type="EMBL" id="GKV37557.1"/>
    </source>
</evidence>
<feature type="compositionally biased region" description="Basic and acidic residues" evidence="1">
    <location>
        <begin position="14"/>
        <end position="28"/>
    </location>
</feature>
<organism evidence="2 3">
    <name type="scientific">Rubroshorea leprosula</name>
    <dbReference type="NCBI Taxonomy" id="152421"/>
    <lineage>
        <taxon>Eukaryota</taxon>
        <taxon>Viridiplantae</taxon>
        <taxon>Streptophyta</taxon>
        <taxon>Embryophyta</taxon>
        <taxon>Tracheophyta</taxon>
        <taxon>Spermatophyta</taxon>
        <taxon>Magnoliopsida</taxon>
        <taxon>eudicotyledons</taxon>
        <taxon>Gunneridae</taxon>
        <taxon>Pentapetalae</taxon>
        <taxon>rosids</taxon>
        <taxon>malvids</taxon>
        <taxon>Malvales</taxon>
        <taxon>Dipterocarpaceae</taxon>
        <taxon>Rubroshorea</taxon>
    </lineage>
</organism>
<comment type="caution">
    <text evidence="2">The sequence shown here is derived from an EMBL/GenBank/DDBJ whole genome shotgun (WGS) entry which is preliminary data.</text>
</comment>
<keyword evidence="3" id="KW-1185">Reference proteome</keyword>
<gene>
    <name evidence="2" type="ORF">SLEP1_g45578</name>
</gene>
<accession>A0AAV5LM20</accession>
<dbReference type="Proteomes" id="UP001054252">
    <property type="component" value="Unassembled WGS sequence"/>
</dbReference>
<proteinExistence type="predicted"/>
<dbReference type="AlphaFoldDB" id="A0AAV5LM20"/>
<evidence type="ECO:0000256" key="1">
    <source>
        <dbReference type="SAM" id="MobiDB-lite"/>
    </source>
</evidence>